<evidence type="ECO:0000256" key="4">
    <source>
        <dbReference type="ARBA" id="ARBA00023136"/>
    </source>
</evidence>
<sequence>MIKLSVIKTKLSENQGIFENFLFLSLTQLFNFLYPLITYPYLIKTLGATMFGSVVFAQSLCSFFSLMIDWGFEATGTKAISIHRNDKQKLSQIISTIMITKFFLWITLFFFFLVMIYFIPFLHQYQLLYIFTFFLTFNELLLPIWYFQGIEKMKYITYLTIVIKCIFLIAIFLFIHQPDDYLYVPLLNAIGIFIGGLIALFIMIVKHKNNFSFQPISQIILYLKDGLPIFISNIAVAVKDRFNILFIGTFLGMTDVAIYDLATKIMNIFMQLIVVANNAIYPKVAKQKNMQFVRQFIYLSLIGVISLIILIQPFLPFMLDFLSKGLTGTLLPTEILLLSPIILAVSVPLARNCLIVFGLYNFVLKNCFFTTIFYLLLIFGTYILVGFNAVYQFTIIAVLTYLFEITHRLYFCQKQKFFK</sequence>
<feature type="transmembrane region" description="Helical" evidence="5">
    <location>
        <begin position="155"/>
        <end position="175"/>
    </location>
</feature>
<evidence type="ECO:0000256" key="5">
    <source>
        <dbReference type="SAM" id="Phobius"/>
    </source>
</evidence>
<gene>
    <name evidence="6" type="ORF">FcAc13_09080</name>
</gene>
<dbReference type="RefSeq" id="WP_187755899.1">
    <property type="nucleotide sequence ID" value="NZ_JABURY010000018.1"/>
</dbReference>
<feature type="transmembrane region" description="Helical" evidence="5">
    <location>
        <begin position="391"/>
        <end position="411"/>
    </location>
</feature>
<dbReference type="EMBL" id="JABURY010000018">
    <property type="protein sequence ID" value="MBC9131458.1"/>
    <property type="molecule type" value="Genomic_DNA"/>
</dbReference>
<keyword evidence="2 5" id="KW-0812">Transmembrane</keyword>
<feature type="transmembrane region" description="Helical" evidence="5">
    <location>
        <begin position="93"/>
        <end position="119"/>
    </location>
</feature>
<keyword evidence="7" id="KW-1185">Reference proteome</keyword>
<evidence type="ECO:0000313" key="6">
    <source>
        <dbReference type="EMBL" id="MBC9131458.1"/>
    </source>
</evidence>
<reference evidence="6 7" key="1">
    <citation type="submission" date="2020-06" db="EMBL/GenBank/DDBJ databases">
        <title>Frischella cerana isolated from Apis cerana gut homogenate.</title>
        <authorList>
            <person name="Wolter L.A."/>
            <person name="Suenami S."/>
            <person name="Miyazaki R."/>
        </authorList>
    </citation>
    <scope>NUCLEOTIDE SEQUENCE [LARGE SCALE GENOMIC DNA]</scope>
    <source>
        <strain evidence="6 7">Ac13</strain>
    </source>
</reference>
<accession>A0ABR7QZ19</accession>
<feature type="transmembrane region" description="Helical" evidence="5">
    <location>
        <begin position="21"/>
        <end position="42"/>
    </location>
</feature>
<feature type="transmembrane region" description="Helical" evidence="5">
    <location>
        <begin position="296"/>
        <end position="315"/>
    </location>
</feature>
<comment type="subcellular location">
    <subcellularLocation>
        <location evidence="1">Membrane</location>
        <topology evidence="1">Multi-pass membrane protein</topology>
    </subcellularLocation>
</comment>
<protein>
    <submittedName>
        <fullName evidence="6">Oligosaccharide flippase family protein</fullName>
    </submittedName>
</protein>
<evidence type="ECO:0000256" key="1">
    <source>
        <dbReference type="ARBA" id="ARBA00004141"/>
    </source>
</evidence>
<name>A0ABR7QZ19_9GAMM</name>
<dbReference type="PANTHER" id="PTHR43424">
    <property type="entry name" value="LOCUS PUTATIVE PROTEIN 1-RELATED"/>
    <property type="match status" value="1"/>
</dbReference>
<keyword evidence="4 5" id="KW-0472">Membrane</keyword>
<dbReference type="Proteomes" id="UP000651208">
    <property type="component" value="Unassembled WGS sequence"/>
</dbReference>
<evidence type="ECO:0000256" key="3">
    <source>
        <dbReference type="ARBA" id="ARBA00022989"/>
    </source>
</evidence>
<dbReference type="InterPro" id="IPR002797">
    <property type="entry name" value="Polysacc_synth"/>
</dbReference>
<dbReference type="InterPro" id="IPR052556">
    <property type="entry name" value="PolySynth_Transporter"/>
</dbReference>
<dbReference type="Pfam" id="PF01943">
    <property type="entry name" value="Polysacc_synt"/>
    <property type="match status" value="1"/>
</dbReference>
<proteinExistence type="predicted"/>
<evidence type="ECO:0000256" key="2">
    <source>
        <dbReference type="ARBA" id="ARBA00022692"/>
    </source>
</evidence>
<dbReference type="PANTHER" id="PTHR43424:SF1">
    <property type="entry name" value="LOCUS PUTATIVE PROTEIN 1-RELATED"/>
    <property type="match status" value="1"/>
</dbReference>
<feature type="transmembrane region" description="Helical" evidence="5">
    <location>
        <begin position="125"/>
        <end position="148"/>
    </location>
</feature>
<feature type="transmembrane region" description="Helical" evidence="5">
    <location>
        <begin position="335"/>
        <end position="360"/>
    </location>
</feature>
<feature type="transmembrane region" description="Helical" evidence="5">
    <location>
        <begin position="48"/>
        <end position="72"/>
    </location>
</feature>
<evidence type="ECO:0000313" key="7">
    <source>
        <dbReference type="Proteomes" id="UP000651208"/>
    </source>
</evidence>
<feature type="transmembrane region" description="Helical" evidence="5">
    <location>
        <begin position="181"/>
        <end position="205"/>
    </location>
</feature>
<feature type="transmembrane region" description="Helical" evidence="5">
    <location>
        <begin position="367"/>
        <end position="385"/>
    </location>
</feature>
<organism evidence="6 7">
    <name type="scientific">Frischella japonica</name>
    <dbReference type="NCBI Taxonomy" id="2741544"/>
    <lineage>
        <taxon>Bacteria</taxon>
        <taxon>Pseudomonadati</taxon>
        <taxon>Pseudomonadota</taxon>
        <taxon>Gammaproteobacteria</taxon>
        <taxon>Orbales</taxon>
        <taxon>Orbaceae</taxon>
        <taxon>Frischella</taxon>
    </lineage>
</organism>
<keyword evidence="3 5" id="KW-1133">Transmembrane helix</keyword>
<comment type="caution">
    <text evidence="6">The sequence shown here is derived from an EMBL/GenBank/DDBJ whole genome shotgun (WGS) entry which is preliminary data.</text>
</comment>